<dbReference type="GeneID" id="65211229"/>
<dbReference type="Pfam" id="PF14355">
    <property type="entry name" value="Abi_C"/>
    <property type="match status" value="1"/>
</dbReference>
<dbReference type="RefSeq" id="WP_101902735.1">
    <property type="nucleotide sequence ID" value="NZ_JBFKZZ010000019.1"/>
</dbReference>
<name>A0ABP1EKH1_9FLAO</name>
<proteinExistence type="predicted"/>
<keyword evidence="3" id="KW-1185">Reference proteome</keyword>
<evidence type="ECO:0000313" key="2">
    <source>
        <dbReference type="EMBL" id="CAL2083329.1"/>
    </source>
</evidence>
<sequence length="269" mass="31808">MSKITRIERKKLEKCLDMEEGYVLDFVNRTFEDFFLESFNIEIYNEKYNSGNSGSKANRLREFWKKENNYLVGKSIIELLDYSKEIGYSYNKPYETLEECYKIGHKLKDEIDIAEIDAIKPIENTRDYKLLSESIKNHILKNQPEAGLDRLHTYIVGYIRNLCEKHQIHYEKKESLNAIFGKYVKVLTQKNVIESEMTIRILKFSISILDSFNYVRNNQSFAHHNKSIINYSESILILNNVNSLIKFIQEIEEKTDNNCNIDEPENLPF</sequence>
<reference evidence="2 3" key="1">
    <citation type="submission" date="2024-05" db="EMBL/GenBank/DDBJ databases">
        <authorList>
            <person name="Duchaud E."/>
        </authorList>
    </citation>
    <scope>NUCLEOTIDE SEQUENCE [LARGE SCALE GENOMIC DNA]</scope>
    <source>
        <strain evidence="2">Ena-SAMPLE-TAB-13-05-2024-13:56:06:370-140309</strain>
    </source>
</reference>
<dbReference type="InterPro" id="IPR026001">
    <property type="entry name" value="Abi-like_C"/>
</dbReference>
<evidence type="ECO:0000313" key="3">
    <source>
        <dbReference type="Proteomes" id="UP001497514"/>
    </source>
</evidence>
<evidence type="ECO:0000259" key="1">
    <source>
        <dbReference type="Pfam" id="PF14355"/>
    </source>
</evidence>
<protein>
    <recommendedName>
        <fullName evidence="1">Abortive infection protein-like C-terminal domain-containing protein</fullName>
    </recommendedName>
</protein>
<accession>A0ABP1EKH1</accession>
<dbReference type="Proteomes" id="UP001497514">
    <property type="component" value="Chromosome"/>
</dbReference>
<gene>
    <name evidence="2" type="ORF">TD3509T_1518</name>
</gene>
<dbReference type="EMBL" id="OZ038524">
    <property type="protein sequence ID" value="CAL2083329.1"/>
    <property type="molecule type" value="Genomic_DNA"/>
</dbReference>
<organism evidence="2 3">
    <name type="scientific">Tenacibaculum dicentrarchi</name>
    <dbReference type="NCBI Taxonomy" id="669041"/>
    <lineage>
        <taxon>Bacteria</taxon>
        <taxon>Pseudomonadati</taxon>
        <taxon>Bacteroidota</taxon>
        <taxon>Flavobacteriia</taxon>
        <taxon>Flavobacteriales</taxon>
        <taxon>Flavobacteriaceae</taxon>
        <taxon>Tenacibaculum</taxon>
    </lineage>
</organism>
<feature type="domain" description="Abortive infection protein-like C-terminal" evidence="1">
    <location>
        <begin position="178"/>
        <end position="249"/>
    </location>
</feature>